<feature type="non-terminal residue" evidence="1">
    <location>
        <position position="1"/>
    </location>
</feature>
<evidence type="ECO:0000313" key="1">
    <source>
        <dbReference type="EMBL" id="KNZ62690.1"/>
    </source>
</evidence>
<sequence length="121" mass="14167">LDNIEQHHVWLDHWNTPSKHLNTTWVFKTKPATASSPEKPKARLCIQCFLQTYGEDFFEMFAPTGKFWRCWSWPLIYLYQKARGTNEFKDLILNPFPKCSAHEPDILLGMDLDIKPDSIGL</sequence>
<accession>A0A0L6VR74</accession>
<feature type="non-terminal residue" evidence="1">
    <location>
        <position position="121"/>
    </location>
</feature>
<comment type="caution">
    <text evidence="1">The sequence shown here is derived from an EMBL/GenBank/DDBJ whole genome shotgun (WGS) entry which is preliminary data.</text>
</comment>
<organism evidence="1 2">
    <name type="scientific">Puccinia sorghi</name>
    <dbReference type="NCBI Taxonomy" id="27349"/>
    <lineage>
        <taxon>Eukaryota</taxon>
        <taxon>Fungi</taxon>
        <taxon>Dikarya</taxon>
        <taxon>Basidiomycota</taxon>
        <taxon>Pucciniomycotina</taxon>
        <taxon>Pucciniomycetes</taxon>
        <taxon>Pucciniales</taxon>
        <taxon>Pucciniaceae</taxon>
        <taxon>Puccinia</taxon>
    </lineage>
</organism>
<protein>
    <submittedName>
        <fullName evidence="1">Uncharacterized protein</fullName>
    </submittedName>
</protein>
<dbReference type="AlphaFoldDB" id="A0A0L6VR74"/>
<name>A0A0L6VR74_9BASI</name>
<keyword evidence="2" id="KW-1185">Reference proteome</keyword>
<dbReference type="EMBL" id="LAVV01002623">
    <property type="protein sequence ID" value="KNZ62690.1"/>
    <property type="molecule type" value="Genomic_DNA"/>
</dbReference>
<gene>
    <name evidence="1" type="ORF">VP01_12361g1</name>
</gene>
<dbReference type="OrthoDB" id="3344688at2759"/>
<dbReference type="Proteomes" id="UP000037035">
    <property type="component" value="Unassembled WGS sequence"/>
</dbReference>
<reference evidence="1 2" key="1">
    <citation type="submission" date="2015-08" db="EMBL/GenBank/DDBJ databases">
        <title>Next Generation Sequencing and Analysis of the Genome of Puccinia sorghi L Schw, the Causal Agent of Maize Common Rust.</title>
        <authorList>
            <person name="Rochi L."/>
            <person name="Burguener G."/>
            <person name="Darino M."/>
            <person name="Turjanski A."/>
            <person name="Kreff E."/>
            <person name="Dieguez M.J."/>
            <person name="Sacco F."/>
        </authorList>
    </citation>
    <scope>NUCLEOTIDE SEQUENCE [LARGE SCALE GENOMIC DNA]</scope>
    <source>
        <strain evidence="1 2">RO10H11247</strain>
    </source>
</reference>
<dbReference type="VEuPathDB" id="FungiDB:VP01_12361g1"/>
<proteinExistence type="predicted"/>
<evidence type="ECO:0000313" key="2">
    <source>
        <dbReference type="Proteomes" id="UP000037035"/>
    </source>
</evidence>